<gene>
    <name evidence="8" type="ORF">X777_03706</name>
</gene>
<keyword evidence="1" id="KW-0805">Transcription regulation</keyword>
<dbReference type="GO" id="GO:0005634">
    <property type="term" value="C:nucleus"/>
    <property type="evidence" value="ECO:0007669"/>
    <property type="project" value="UniProtKB-SubCell"/>
</dbReference>
<keyword evidence="2 5" id="KW-0238">DNA-binding</keyword>
<evidence type="ECO:0000256" key="4">
    <source>
        <dbReference type="ARBA" id="ARBA00023242"/>
    </source>
</evidence>
<organism evidence="8 9">
    <name type="scientific">Ooceraea biroi</name>
    <name type="common">Clonal raider ant</name>
    <name type="synonym">Cerapachys biroi</name>
    <dbReference type="NCBI Taxonomy" id="2015173"/>
    <lineage>
        <taxon>Eukaryota</taxon>
        <taxon>Metazoa</taxon>
        <taxon>Ecdysozoa</taxon>
        <taxon>Arthropoda</taxon>
        <taxon>Hexapoda</taxon>
        <taxon>Insecta</taxon>
        <taxon>Pterygota</taxon>
        <taxon>Neoptera</taxon>
        <taxon>Endopterygota</taxon>
        <taxon>Hymenoptera</taxon>
        <taxon>Apocrita</taxon>
        <taxon>Aculeata</taxon>
        <taxon>Formicoidea</taxon>
        <taxon>Formicidae</taxon>
        <taxon>Dorylinae</taxon>
        <taxon>Ooceraea</taxon>
    </lineage>
</organism>
<dbReference type="Gene3D" id="2.60.40.820">
    <property type="entry name" value="Transcription factor, T-box"/>
    <property type="match status" value="1"/>
</dbReference>
<protein>
    <submittedName>
        <fullName evidence="8">Optomotor-blind protein</fullName>
    </submittedName>
</protein>
<keyword evidence="4 5" id="KW-0539">Nucleus</keyword>
<evidence type="ECO:0000259" key="7">
    <source>
        <dbReference type="PROSITE" id="PS50252"/>
    </source>
</evidence>
<evidence type="ECO:0000256" key="1">
    <source>
        <dbReference type="ARBA" id="ARBA00023015"/>
    </source>
</evidence>
<evidence type="ECO:0000256" key="6">
    <source>
        <dbReference type="SAM" id="MobiDB-lite"/>
    </source>
</evidence>
<dbReference type="SUPFAM" id="SSF49417">
    <property type="entry name" value="p53-like transcription factors"/>
    <property type="match status" value="1"/>
</dbReference>
<feature type="compositionally biased region" description="Basic and acidic residues" evidence="6">
    <location>
        <begin position="40"/>
        <end position="50"/>
    </location>
</feature>
<dbReference type="GO" id="GO:0003700">
    <property type="term" value="F:DNA-binding transcription factor activity"/>
    <property type="evidence" value="ECO:0007669"/>
    <property type="project" value="InterPro"/>
</dbReference>
<dbReference type="GO" id="GO:0045893">
    <property type="term" value="P:positive regulation of DNA-templated transcription"/>
    <property type="evidence" value="ECO:0007669"/>
    <property type="project" value="InterPro"/>
</dbReference>
<keyword evidence="3" id="KW-0804">Transcription</keyword>
<feature type="compositionally biased region" description="Polar residues" evidence="6">
    <location>
        <begin position="14"/>
        <end position="26"/>
    </location>
</feature>
<feature type="domain" description="T-box" evidence="7">
    <location>
        <begin position="276"/>
        <end position="299"/>
    </location>
</feature>
<evidence type="ECO:0000256" key="2">
    <source>
        <dbReference type="ARBA" id="ARBA00023125"/>
    </source>
</evidence>
<feature type="compositionally biased region" description="Low complexity" evidence="6">
    <location>
        <begin position="184"/>
        <end position="212"/>
    </location>
</feature>
<dbReference type="OMA" id="HIGAGAH"/>
<evidence type="ECO:0000256" key="5">
    <source>
        <dbReference type="PROSITE-ProRule" id="PRU00201"/>
    </source>
</evidence>
<comment type="subcellular location">
    <subcellularLocation>
        <location evidence="5">Nucleus</location>
    </subcellularLocation>
</comment>
<feature type="region of interest" description="Disordered" evidence="6">
    <location>
        <begin position="1"/>
        <end position="50"/>
    </location>
</feature>
<evidence type="ECO:0000313" key="9">
    <source>
        <dbReference type="Proteomes" id="UP000053097"/>
    </source>
</evidence>
<reference evidence="8 9" key="1">
    <citation type="journal article" date="2014" name="Curr. Biol.">
        <title>The genome of the clonal raider ant Cerapachys biroi.</title>
        <authorList>
            <person name="Oxley P.R."/>
            <person name="Ji L."/>
            <person name="Fetter-Pruneda I."/>
            <person name="McKenzie S.K."/>
            <person name="Li C."/>
            <person name="Hu H."/>
            <person name="Zhang G."/>
            <person name="Kronauer D.J."/>
        </authorList>
    </citation>
    <scope>NUCLEOTIDE SEQUENCE [LARGE SCALE GENOMIC DNA]</scope>
</reference>
<dbReference type="OrthoDB" id="7442607at2759"/>
<dbReference type="AlphaFoldDB" id="A0A026WK43"/>
<dbReference type="GO" id="GO:0003677">
    <property type="term" value="F:DNA binding"/>
    <property type="evidence" value="ECO:0007669"/>
    <property type="project" value="UniProtKB-UniRule"/>
</dbReference>
<evidence type="ECO:0000313" key="8">
    <source>
        <dbReference type="EMBL" id="EZA56021.1"/>
    </source>
</evidence>
<feature type="region of interest" description="Disordered" evidence="6">
    <location>
        <begin position="176"/>
        <end position="269"/>
    </location>
</feature>
<feature type="compositionally biased region" description="Low complexity" evidence="6">
    <location>
        <begin position="235"/>
        <end position="255"/>
    </location>
</feature>
<dbReference type="GO" id="GO:0006357">
    <property type="term" value="P:regulation of transcription by RNA polymerase II"/>
    <property type="evidence" value="ECO:0007669"/>
    <property type="project" value="UniProtKB-ARBA"/>
</dbReference>
<comment type="caution">
    <text evidence="5">Lacks conserved residue(s) required for the propagation of feature annotation.</text>
</comment>
<dbReference type="InterPro" id="IPR036960">
    <property type="entry name" value="T-box_sf"/>
</dbReference>
<name>A0A026WK43_OOCBI</name>
<dbReference type="InterPro" id="IPR008967">
    <property type="entry name" value="p53-like_TF_DNA-bd_sf"/>
</dbReference>
<dbReference type="EMBL" id="KK107182">
    <property type="protein sequence ID" value="EZA56021.1"/>
    <property type="molecule type" value="Genomic_DNA"/>
</dbReference>
<proteinExistence type="predicted"/>
<dbReference type="Pfam" id="PF00907">
    <property type="entry name" value="T-box"/>
    <property type="match status" value="1"/>
</dbReference>
<dbReference type="PROSITE" id="PS50252">
    <property type="entry name" value="TBOX_3"/>
    <property type="match status" value="1"/>
</dbReference>
<keyword evidence="9" id="KW-1185">Reference proteome</keyword>
<accession>A0A026WK43</accession>
<sequence length="299" mass="30985">MRFEQDTACRGTHCASTPQPSALQQRSRPEEVVVEEEEDSSAKDVDGQRRRLGIELEANVVEGANTGPRAEAGGPGMAYPASATALNQHSAFASTIAGGTPPTSNPNGHIGAGTGHLPAPAAPRPTDFSVSSYFGAAALAAAGFYNPAGHLPPTSSPGPTAIAAVHHLQSKGILTGAHHHPHLNPHGLTPPGLGLGPHTPEEAAVLAAAAAALHHHHQGPGGPAMRPLRPPLPPGMLHTSPHPLATHHPLTAPHHPLVPPHHPEEDGVVDDPKVTLEGKELWEKFHKLGTEMVITKSGR</sequence>
<dbReference type="InterPro" id="IPR046360">
    <property type="entry name" value="T-box_DNA-bd"/>
</dbReference>
<dbReference type="Proteomes" id="UP000053097">
    <property type="component" value="Unassembled WGS sequence"/>
</dbReference>
<evidence type="ECO:0000256" key="3">
    <source>
        <dbReference type="ARBA" id="ARBA00023163"/>
    </source>
</evidence>